<dbReference type="STRING" id="47428.A0A284QX42"/>
<dbReference type="AlphaFoldDB" id="A0A284QX42"/>
<proteinExistence type="predicted"/>
<keyword evidence="3" id="KW-1185">Reference proteome</keyword>
<feature type="compositionally biased region" description="Basic residues" evidence="1">
    <location>
        <begin position="66"/>
        <end position="75"/>
    </location>
</feature>
<evidence type="ECO:0000256" key="1">
    <source>
        <dbReference type="SAM" id="MobiDB-lite"/>
    </source>
</evidence>
<dbReference type="EMBL" id="FUEG01000003">
    <property type="protein sequence ID" value="SJL01049.1"/>
    <property type="molecule type" value="Genomic_DNA"/>
</dbReference>
<name>A0A284QX42_ARMOS</name>
<evidence type="ECO:0000313" key="3">
    <source>
        <dbReference type="Proteomes" id="UP000219338"/>
    </source>
</evidence>
<feature type="compositionally biased region" description="Polar residues" evidence="1">
    <location>
        <begin position="52"/>
        <end position="62"/>
    </location>
</feature>
<feature type="compositionally biased region" description="Basic residues" evidence="1">
    <location>
        <begin position="1"/>
        <end position="15"/>
    </location>
</feature>
<gene>
    <name evidence="2" type="ORF">ARMOST_04365</name>
</gene>
<organism evidence="2 3">
    <name type="scientific">Armillaria ostoyae</name>
    <name type="common">Armillaria root rot fungus</name>
    <dbReference type="NCBI Taxonomy" id="47428"/>
    <lineage>
        <taxon>Eukaryota</taxon>
        <taxon>Fungi</taxon>
        <taxon>Dikarya</taxon>
        <taxon>Basidiomycota</taxon>
        <taxon>Agaricomycotina</taxon>
        <taxon>Agaricomycetes</taxon>
        <taxon>Agaricomycetidae</taxon>
        <taxon>Agaricales</taxon>
        <taxon>Marasmiineae</taxon>
        <taxon>Physalacriaceae</taxon>
        <taxon>Armillaria</taxon>
    </lineage>
</organism>
<dbReference type="Proteomes" id="UP000219338">
    <property type="component" value="Unassembled WGS sequence"/>
</dbReference>
<accession>A0A284QX42</accession>
<dbReference type="OMA" id="PRTIDIC"/>
<dbReference type="OrthoDB" id="2322499at2759"/>
<sequence>MQTRRSARAVPSKRKSLAEPESDEWHSEEEDSDFDGHSRATKSSPAKRRRTNTAAKSKSTKPTETKRKKNGKKRRDLSLLPTMPLDILFTICATLAPGDLVSLSRVDSNFCRTLTAKNVSFVWKAVREAEGGIEPPQGIPEYRWVDLLFGKSVCDICHGIFRRNASVNWTLRRRVCTFCLKKNLISASRVRRRFPDVNADFLSLVPLTDAGPGHMCARRGYYWISDIADVEAKIKELEADPGSSKPLAEFRTERKKLVEDMTKGAWKYEEWFHSNARKKAGESQRRIDERFSMIRARLLALGYTERDVKGIRWESSVMRDAELTSQGWNRTRPGLEAAIKVNRIQQAKKDRSAALNSRTEIVEGIIKTYKQQFLPVVWREMPSFIDVCTFLPFRDILELPTDSVVTEACFADAVKELPNLIVNWQQQRESKLRALVPPQETGNVDPLKLATTTFSCKHGCRAIITSADIWRHTCATYPSYVLGSVCYGQVRNVDDLYYNLGNTELSFDMASSAVAESLVRLASRDPATTTAEEMDSLNVEFLDERIRTYTLTDKTGSCRGRRVLSWRECVQGDTMHGRGSDVHLLTPEDEVKKRSVVREEYRLSWISRLFYCQHCSGHLDPQTYEDVTAHLKDVHAVDDPLMDRDLFLTPGEDMPAAQRPPLYIVESESDLLAKSLLQWRHTVLTHSTLYS</sequence>
<protein>
    <recommendedName>
        <fullName evidence="4">F-box domain-containing protein</fullName>
    </recommendedName>
</protein>
<feature type="region of interest" description="Disordered" evidence="1">
    <location>
        <begin position="1"/>
        <end position="76"/>
    </location>
</feature>
<evidence type="ECO:0008006" key="4">
    <source>
        <dbReference type="Google" id="ProtNLM"/>
    </source>
</evidence>
<feature type="compositionally biased region" description="Acidic residues" evidence="1">
    <location>
        <begin position="20"/>
        <end position="33"/>
    </location>
</feature>
<reference evidence="3" key="1">
    <citation type="journal article" date="2017" name="Nat. Ecol. Evol.">
        <title>Genome expansion and lineage-specific genetic innovations in the forest pathogenic fungi Armillaria.</title>
        <authorList>
            <person name="Sipos G."/>
            <person name="Prasanna A.N."/>
            <person name="Walter M.C."/>
            <person name="O'Connor E."/>
            <person name="Balint B."/>
            <person name="Krizsan K."/>
            <person name="Kiss B."/>
            <person name="Hess J."/>
            <person name="Varga T."/>
            <person name="Slot J."/>
            <person name="Riley R."/>
            <person name="Boka B."/>
            <person name="Rigling D."/>
            <person name="Barry K."/>
            <person name="Lee J."/>
            <person name="Mihaltcheva S."/>
            <person name="LaButti K."/>
            <person name="Lipzen A."/>
            <person name="Waldron R."/>
            <person name="Moloney N.M."/>
            <person name="Sperisen C."/>
            <person name="Kredics L."/>
            <person name="Vagvoelgyi C."/>
            <person name="Patrignani A."/>
            <person name="Fitzpatrick D."/>
            <person name="Nagy I."/>
            <person name="Doyle S."/>
            <person name="Anderson J.B."/>
            <person name="Grigoriev I.V."/>
            <person name="Gueldener U."/>
            <person name="Muensterkoetter M."/>
            <person name="Nagy L.G."/>
        </authorList>
    </citation>
    <scope>NUCLEOTIDE SEQUENCE [LARGE SCALE GENOMIC DNA]</scope>
    <source>
        <strain evidence="3">C18/9</strain>
    </source>
</reference>
<evidence type="ECO:0000313" key="2">
    <source>
        <dbReference type="EMBL" id="SJL01049.1"/>
    </source>
</evidence>